<accession>A0A9I9CNB5</accession>
<reference evidence="2" key="1">
    <citation type="submission" date="2023-03" db="UniProtKB">
        <authorList>
            <consortium name="EnsemblPlants"/>
        </authorList>
    </citation>
    <scope>IDENTIFICATION</scope>
</reference>
<name>A0A9I9CNB5_CUCME</name>
<sequence length="90" mass="9920">MAERTAAPAAERDRSPKLKLASERRRDCSDGPSSPSLKMESDKEETFLSTSTRVDEKLVQEGKFGFKPTISSCLQVGLKNTEVNSFLAIL</sequence>
<evidence type="ECO:0000313" key="2">
    <source>
        <dbReference type="EnsemblPlants" id="MELO3C006061.2.1"/>
    </source>
</evidence>
<dbReference type="AlphaFoldDB" id="A0A9I9CNB5"/>
<organism evidence="2">
    <name type="scientific">Cucumis melo</name>
    <name type="common">Muskmelon</name>
    <dbReference type="NCBI Taxonomy" id="3656"/>
    <lineage>
        <taxon>Eukaryota</taxon>
        <taxon>Viridiplantae</taxon>
        <taxon>Streptophyta</taxon>
        <taxon>Embryophyta</taxon>
        <taxon>Tracheophyta</taxon>
        <taxon>Spermatophyta</taxon>
        <taxon>Magnoliopsida</taxon>
        <taxon>eudicotyledons</taxon>
        <taxon>Gunneridae</taxon>
        <taxon>Pentapetalae</taxon>
        <taxon>rosids</taxon>
        <taxon>fabids</taxon>
        <taxon>Cucurbitales</taxon>
        <taxon>Cucurbitaceae</taxon>
        <taxon>Benincaseae</taxon>
        <taxon>Cucumis</taxon>
    </lineage>
</organism>
<feature type="compositionally biased region" description="Basic and acidic residues" evidence="1">
    <location>
        <begin position="10"/>
        <end position="29"/>
    </location>
</feature>
<evidence type="ECO:0000256" key="1">
    <source>
        <dbReference type="SAM" id="MobiDB-lite"/>
    </source>
</evidence>
<proteinExistence type="predicted"/>
<feature type="region of interest" description="Disordered" evidence="1">
    <location>
        <begin position="1"/>
        <end position="50"/>
    </location>
</feature>
<protein>
    <submittedName>
        <fullName evidence="2">Uncharacterized protein</fullName>
    </submittedName>
</protein>
<dbReference type="Gramene" id="MELO3C006061.2.1">
    <property type="protein sequence ID" value="MELO3C006061.2.1"/>
    <property type="gene ID" value="MELO3C006061.2"/>
</dbReference>
<dbReference type="EnsemblPlants" id="MELO3C006061.2.1">
    <property type="protein sequence ID" value="MELO3C006061.2.1"/>
    <property type="gene ID" value="MELO3C006061.2"/>
</dbReference>